<dbReference type="EMBL" id="JYDL01000222">
    <property type="protein sequence ID" value="KRX13118.1"/>
    <property type="molecule type" value="Genomic_DNA"/>
</dbReference>
<gene>
    <name evidence="1" type="ORF">T07_12920</name>
    <name evidence="2" type="ORF">T07_5936</name>
</gene>
<accession>A0A0V0RF47</accession>
<dbReference type="Proteomes" id="UP000054630">
    <property type="component" value="Unassembled WGS sequence"/>
</dbReference>
<evidence type="ECO:0000313" key="1">
    <source>
        <dbReference type="EMBL" id="KRX13118.1"/>
    </source>
</evidence>
<dbReference type="EMBL" id="JYDL01000222">
    <property type="protein sequence ID" value="KRX13124.1"/>
    <property type="molecule type" value="Genomic_DNA"/>
</dbReference>
<proteinExistence type="predicted"/>
<protein>
    <submittedName>
        <fullName evidence="2">Uncharacterized protein</fullName>
    </submittedName>
</protein>
<dbReference type="AlphaFoldDB" id="A0A0V0RF47"/>
<evidence type="ECO:0000313" key="3">
    <source>
        <dbReference type="Proteomes" id="UP000054630"/>
    </source>
</evidence>
<comment type="caution">
    <text evidence="2">The sequence shown here is derived from an EMBL/GenBank/DDBJ whole genome shotgun (WGS) entry which is preliminary data.</text>
</comment>
<evidence type="ECO:0000313" key="2">
    <source>
        <dbReference type="EMBL" id="KRX13124.1"/>
    </source>
</evidence>
<organism evidence="2 3">
    <name type="scientific">Trichinella nelsoni</name>
    <dbReference type="NCBI Taxonomy" id="6336"/>
    <lineage>
        <taxon>Eukaryota</taxon>
        <taxon>Metazoa</taxon>
        <taxon>Ecdysozoa</taxon>
        <taxon>Nematoda</taxon>
        <taxon>Enoplea</taxon>
        <taxon>Dorylaimia</taxon>
        <taxon>Trichinellida</taxon>
        <taxon>Trichinellidae</taxon>
        <taxon>Trichinella</taxon>
    </lineage>
</organism>
<keyword evidence="3" id="KW-1185">Reference proteome</keyword>
<reference evidence="2 3" key="1">
    <citation type="submission" date="2015-01" db="EMBL/GenBank/DDBJ databases">
        <title>Evolution of Trichinella species and genotypes.</title>
        <authorList>
            <person name="Korhonen P.K."/>
            <person name="Edoardo P."/>
            <person name="Giuseppe L.R."/>
            <person name="Gasser R.B."/>
        </authorList>
    </citation>
    <scope>NUCLEOTIDE SEQUENCE [LARGE SCALE GENOMIC DNA]</scope>
    <source>
        <strain evidence="2">ISS37</strain>
    </source>
</reference>
<name>A0A0V0RF47_9BILA</name>
<sequence>MFPPASHSDSRNEVVLLQAKSAQRRCADLPSTVPHNICLRIEEVKNMFLLVIVFRIRFCQKPLGVQRGLFIRFVAIVCDVSSRWIERHEWWH</sequence>